<feature type="region of interest" description="Disordered" evidence="1">
    <location>
        <begin position="24"/>
        <end position="50"/>
    </location>
</feature>
<dbReference type="AlphaFoldDB" id="A0A7D9KCA9"/>
<comment type="caution">
    <text evidence="2">The sequence shown here is derived from an EMBL/GenBank/DDBJ whole genome shotgun (WGS) entry which is preliminary data.</text>
</comment>
<evidence type="ECO:0000256" key="1">
    <source>
        <dbReference type="SAM" id="MobiDB-lite"/>
    </source>
</evidence>
<proteinExistence type="predicted"/>
<evidence type="ECO:0000313" key="3">
    <source>
        <dbReference type="Proteomes" id="UP001152795"/>
    </source>
</evidence>
<protein>
    <submittedName>
        <fullName evidence="2">Uncharacterized protein</fullName>
    </submittedName>
</protein>
<dbReference type="Proteomes" id="UP001152795">
    <property type="component" value="Unassembled WGS sequence"/>
</dbReference>
<gene>
    <name evidence="2" type="ORF">PACLA_8A089763</name>
</gene>
<feature type="compositionally biased region" description="Polar residues" evidence="1">
    <location>
        <begin position="82"/>
        <end position="92"/>
    </location>
</feature>
<name>A0A7D9KCA9_PARCT</name>
<organism evidence="2 3">
    <name type="scientific">Paramuricea clavata</name>
    <name type="common">Red gorgonian</name>
    <name type="synonym">Violescent sea-whip</name>
    <dbReference type="NCBI Taxonomy" id="317549"/>
    <lineage>
        <taxon>Eukaryota</taxon>
        <taxon>Metazoa</taxon>
        <taxon>Cnidaria</taxon>
        <taxon>Anthozoa</taxon>
        <taxon>Octocorallia</taxon>
        <taxon>Malacalcyonacea</taxon>
        <taxon>Plexauridae</taxon>
        <taxon>Paramuricea</taxon>
    </lineage>
</organism>
<dbReference type="EMBL" id="CACRXK020033221">
    <property type="protein sequence ID" value="CAB4043802.1"/>
    <property type="molecule type" value="Genomic_DNA"/>
</dbReference>
<evidence type="ECO:0000313" key="2">
    <source>
        <dbReference type="EMBL" id="CAB4043802.1"/>
    </source>
</evidence>
<feature type="compositionally biased region" description="Polar residues" evidence="1">
    <location>
        <begin position="41"/>
        <end position="50"/>
    </location>
</feature>
<feature type="non-terminal residue" evidence="2">
    <location>
        <position position="108"/>
    </location>
</feature>
<reference evidence="2" key="1">
    <citation type="submission" date="2020-04" db="EMBL/GenBank/DDBJ databases">
        <authorList>
            <person name="Alioto T."/>
            <person name="Alioto T."/>
            <person name="Gomez Garrido J."/>
        </authorList>
    </citation>
    <scope>NUCLEOTIDE SEQUENCE</scope>
    <source>
        <strain evidence="2">A484AB</strain>
    </source>
</reference>
<keyword evidence="3" id="KW-1185">Reference proteome</keyword>
<accession>A0A7D9KCA9</accession>
<sequence length="108" mass="12276">LPVHDVYNPFFMKSNLFKFFISKTLKNNPGSRGNKRKFQAPQRTQEMQSRLSNLASNRLNQATARQTGKRISFQSPRAARNPGNTTRSTPTQKRSRVLSTVAVLELDP</sequence>
<feature type="region of interest" description="Disordered" evidence="1">
    <location>
        <begin position="62"/>
        <end position="100"/>
    </location>
</feature>